<keyword evidence="10 11" id="KW-0472">Membrane</keyword>
<dbReference type="SUPFAM" id="SSF55874">
    <property type="entry name" value="ATPase domain of HSP90 chaperone/DNA topoisomerase II/histidine kinase"/>
    <property type="match status" value="1"/>
</dbReference>
<evidence type="ECO:0000256" key="11">
    <source>
        <dbReference type="SAM" id="Phobius"/>
    </source>
</evidence>
<dbReference type="Pfam" id="PF02518">
    <property type="entry name" value="HATPase_c"/>
    <property type="match status" value="1"/>
</dbReference>
<dbReference type="RefSeq" id="WP_244283872.1">
    <property type="nucleotide sequence ID" value="NZ_FNSR01000002.1"/>
</dbReference>
<comment type="catalytic activity">
    <reaction evidence="1">
        <text>ATP + protein L-histidine = ADP + protein N-phospho-L-histidine.</text>
        <dbReference type="EC" id="2.7.13.3"/>
    </reaction>
</comment>
<dbReference type="GO" id="GO:0005886">
    <property type="term" value="C:plasma membrane"/>
    <property type="evidence" value="ECO:0007669"/>
    <property type="project" value="TreeGrafter"/>
</dbReference>
<evidence type="ECO:0000256" key="2">
    <source>
        <dbReference type="ARBA" id="ARBA00004141"/>
    </source>
</evidence>
<proteinExistence type="predicted"/>
<evidence type="ECO:0000259" key="12">
    <source>
        <dbReference type="PROSITE" id="PS50109"/>
    </source>
</evidence>
<dbReference type="EC" id="2.7.13.3" evidence="3"/>
<organism evidence="14 15">
    <name type="scientific">Paraburkholderia caballeronis</name>
    <dbReference type="NCBI Taxonomy" id="416943"/>
    <lineage>
        <taxon>Bacteria</taxon>
        <taxon>Pseudomonadati</taxon>
        <taxon>Pseudomonadota</taxon>
        <taxon>Betaproteobacteria</taxon>
        <taxon>Burkholderiales</taxon>
        <taxon>Burkholderiaceae</taxon>
        <taxon>Paraburkholderia</taxon>
    </lineage>
</organism>
<dbReference type="PROSITE" id="PS50885">
    <property type="entry name" value="HAMP"/>
    <property type="match status" value="1"/>
</dbReference>
<keyword evidence="7 14" id="KW-0418">Kinase</keyword>
<dbReference type="EMBL" id="FOAJ01000004">
    <property type="protein sequence ID" value="SEK89166.1"/>
    <property type="molecule type" value="Genomic_DNA"/>
</dbReference>
<feature type="transmembrane region" description="Helical" evidence="11">
    <location>
        <begin position="138"/>
        <end position="161"/>
    </location>
</feature>
<protein>
    <recommendedName>
        <fullName evidence="3">histidine kinase</fullName>
        <ecNumber evidence="3">2.7.13.3</ecNumber>
    </recommendedName>
</protein>
<dbReference type="Pfam" id="PF00512">
    <property type="entry name" value="HisKA"/>
    <property type="match status" value="1"/>
</dbReference>
<evidence type="ECO:0000256" key="10">
    <source>
        <dbReference type="ARBA" id="ARBA00023136"/>
    </source>
</evidence>
<dbReference type="STRING" id="416943.SAMN05445871_4162"/>
<dbReference type="PANTHER" id="PTHR45436:SF15">
    <property type="entry name" value="SENSOR HISTIDINE KINASE CUSS"/>
    <property type="match status" value="1"/>
</dbReference>
<feature type="transmembrane region" description="Helical" evidence="11">
    <location>
        <begin position="12"/>
        <end position="34"/>
    </location>
</feature>
<keyword evidence="8 11" id="KW-1133">Transmembrane helix</keyword>
<evidence type="ECO:0000256" key="1">
    <source>
        <dbReference type="ARBA" id="ARBA00000085"/>
    </source>
</evidence>
<evidence type="ECO:0000256" key="5">
    <source>
        <dbReference type="ARBA" id="ARBA00022679"/>
    </source>
</evidence>
<feature type="domain" description="Histidine kinase" evidence="12">
    <location>
        <begin position="222"/>
        <end position="434"/>
    </location>
</feature>
<keyword evidence="9" id="KW-0902">Two-component regulatory system</keyword>
<evidence type="ECO:0000256" key="8">
    <source>
        <dbReference type="ARBA" id="ARBA00022989"/>
    </source>
</evidence>
<keyword evidence="5" id="KW-0808">Transferase</keyword>
<dbReference type="InterPro" id="IPR003594">
    <property type="entry name" value="HATPase_dom"/>
</dbReference>
<evidence type="ECO:0000256" key="7">
    <source>
        <dbReference type="ARBA" id="ARBA00022777"/>
    </source>
</evidence>
<dbReference type="GO" id="GO:0000155">
    <property type="term" value="F:phosphorelay sensor kinase activity"/>
    <property type="evidence" value="ECO:0007669"/>
    <property type="project" value="InterPro"/>
</dbReference>
<dbReference type="CDD" id="cd00082">
    <property type="entry name" value="HisKA"/>
    <property type="match status" value="1"/>
</dbReference>
<evidence type="ECO:0000313" key="14">
    <source>
        <dbReference type="EMBL" id="SEK89166.1"/>
    </source>
</evidence>
<evidence type="ECO:0000259" key="13">
    <source>
        <dbReference type="PROSITE" id="PS50885"/>
    </source>
</evidence>
<evidence type="ECO:0000313" key="15">
    <source>
        <dbReference type="Proteomes" id="UP000199120"/>
    </source>
</evidence>
<evidence type="ECO:0000256" key="9">
    <source>
        <dbReference type="ARBA" id="ARBA00023012"/>
    </source>
</evidence>
<sequence length="434" mass="46332">MFAANSLHRRLSLALGALAIVVGILGALGTFVVVRGLASEFNASLRDAASHIRAGTTHPATLPGGANDDLVVQIWSADDGAAPGRSSNFALGLPKTPAGFTSIEHAGDTWDVFALAAGDEFFQVAESRSVRNRNAIRVAFWSLLPVLALLPLLALTIAATVRMSLRPLDRIGRRAARIDLHNLQPLKVDKAPEELRPFLDSINRMIERLSALVHSERKFIADAAHELRSPISAMQLQIDNLRAAPPDQYDERLEELRRGIGRAASLVSQLLGLARAEIGRAERTLADVSLSRVVTDVVADLLPLAYARGVDLGVVQLDDATVRAVEADMRVLVRNLIDNAIRYGGHGANVDVAVRAEPHGVTIEVTDDGPGIADADLPRVFDRFFRAGVTDAEGSGLGLAIAQTLAASYAGRVTVANRADGRTGVVARIELPRA</sequence>
<evidence type="ECO:0000256" key="3">
    <source>
        <dbReference type="ARBA" id="ARBA00012438"/>
    </source>
</evidence>
<keyword evidence="6 11" id="KW-0812">Transmembrane</keyword>
<dbReference type="PRINTS" id="PR00344">
    <property type="entry name" value="BCTRLSENSOR"/>
</dbReference>
<dbReference type="Gene3D" id="1.10.287.130">
    <property type="match status" value="1"/>
</dbReference>
<evidence type="ECO:0000256" key="4">
    <source>
        <dbReference type="ARBA" id="ARBA00022553"/>
    </source>
</evidence>
<dbReference type="AlphaFoldDB" id="A0A1H7KRM1"/>
<dbReference type="InterPro" id="IPR003660">
    <property type="entry name" value="HAMP_dom"/>
</dbReference>
<dbReference type="InterPro" id="IPR003661">
    <property type="entry name" value="HisK_dim/P_dom"/>
</dbReference>
<evidence type="ECO:0000256" key="6">
    <source>
        <dbReference type="ARBA" id="ARBA00022692"/>
    </source>
</evidence>
<dbReference type="Proteomes" id="UP000199120">
    <property type="component" value="Unassembled WGS sequence"/>
</dbReference>
<comment type="subcellular location">
    <subcellularLocation>
        <location evidence="2">Membrane</location>
        <topology evidence="2">Multi-pass membrane protein</topology>
    </subcellularLocation>
</comment>
<dbReference type="SUPFAM" id="SSF47384">
    <property type="entry name" value="Homodimeric domain of signal transducing histidine kinase"/>
    <property type="match status" value="1"/>
</dbReference>
<dbReference type="PROSITE" id="PS50109">
    <property type="entry name" value="HIS_KIN"/>
    <property type="match status" value="1"/>
</dbReference>
<keyword evidence="15" id="KW-1185">Reference proteome</keyword>
<dbReference type="SMART" id="SM00387">
    <property type="entry name" value="HATPase_c"/>
    <property type="match status" value="1"/>
</dbReference>
<dbReference type="SMART" id="SM00388">
    <property type="entry name" value="HisKA"/>
    <property type="match status" value="1"/>
</dbReference>
<dbReference type="InterPro" id="IPR050428">
    <property type="entry name" value="TCS_sensor_his_kinase"/>
</dbReference>
<keyword evidence="4" id="KW-0597">Phosphoprotein</keyword>
<dbReference type="PANTHER" id="PTHR45436">
    <property type="entry name" value="SENSOR HISTIDINE KINASE YKOH"/>
    <property type="match status" value="1"/>
</dbReference>
<dbReference type="CDD" id="cd00075">
    <property type="entry name" value="HATPase"/>
    <property type="match status" value="1"/>
</dbReference>
<name>A0A1H7KRM1_9BURK</name>
<dbReference type="InterPro" id="IPR036890">
    <property type="entry name" value="HATPase_C_sf"/>
</dbReference>
<dbReference type="InterPro" id="IPR004358">
    <property type="entry name" value="Sig_transdc_His_kin-like_C"/>
</dbReference>
<dbReference type="InterPro" id="IPR005467">
    <property type="entry name" value="His_kinase_dom"/>
</dbReference>
<feature type="domain" description="HAMP" evidence="13">
    <location>
        <begin position="162"/>
        <end position="214"/>
    </location>
</feature>
<accession>A0A1H7KRM1</accession>
<gene>
    <name evidence="14" type="ORF">SAMN05192542_10417</name>
</gene>
<dbReference type="Gene3D" id="3.30.565.10">
    <property type="entry name" value="Histidine kinase-like ATPase, C-terminal domain"/>
    <property type="match status" value="1"/>
</dbReference>
<reference evidence="15" key="1">
    <citation type="submission" date="2016-10" db="EMBL/GenBank/DDBJ databases">
        <authorList>
            <person name="Varghese N."/>
            <person name="Submissions S."/>
        </authorList>
    </citation>
    <scope>NUCLEOTIDE SEQUENCE [LARGE SCALE GENOMIC DNA]</scope>
    <source>
        <strain evidence="15">LMG 26416</strain>
    </source>
</reference>
<dbReference type="InterPro" id="IPR036097">
    <property type="entry name" value="HisK_dim/P_sf"/>
</dbReference>